<comment type="caution">
    <text evidence="3">The sequence shown here is derived from an EMBL/GenBank/DDBJ whole genome shotgun (WGS) entry which is preliminary data.</text>
</comment>
<feature type="chain" id="PRO_5017483592" description="PXPV repeat-containing protein" evidence="2">
    <location>
        <begin position="27"/>
        <end position="120"/>
    </location>
</feature>
<evidence type="ECO:0000256" key="2">
    <source>
        <dbReference type="SAM" id="SignalP"/>
    </source>
</evidence>
<keyword evidence="2" id="KW-0732">Signal</keyword>
<proteinExistence type="predicted"/>
<accession>A0A3A3G2E2</accession>
<dbReference type="RefSeq" id="WP_119785287.1">
    <property type="nucleotide sequence ID" value="NZ_QYUQ01000002.1"/>
</dbReference>
<feature type="compositionally biased region" description="Basic residues" evidence="1">
    <location>
        <begin position="93"/>
        <end position="102"/>
    </location>
</feature>
<protein>
    <recommendedName>
        <fullName evidence="5">PXPV repeat-containing protein</fullName>
    </recommendedName>
</protein>
<evidence type="ECO:0000313" key="4">
    <source>
        <dbReference type="Proteomes" id="UP000266327"/>
    </source>
</evidence>
<name>A0A3A3G2E2_9BURK</name>
<keyword evidence="4" id="KW-1185">Reference proteome</keyword>
<dbReference type="Proteomes" id="UP000266327">
    <property type="component" value="Unassembled WGS sequence"/>
</dbReference>
<organism evidence="3 4">
    <name type="scientific">Noviherbaspirillum sedimenti</name>
    <dbReference type="NCBI Taxonomy" id="2320865"/>
    <lineage>
        <taxon>Bacteria</taxon>
        <taxon>Pseudomonadati</taxon>
        <taxon>Pseudomonadota</taxon>
        <taxon>Betaproteobacteria</taxon>
        <taxon>Burkholderiales</taxon>
        <taxon>Oxalobacteraceae</taxon>
        <taxon>Noviherbaspirillum</taxon>
    </lineage>
</organism>
<feature type="region of interest" description="Disordered" evidence="1">
    <location>
        <begin position="92"/>
        <end position="120"/>
    </location>
</feature>
<dbReference type="EMBL" id="QYUQ01000002">
    <property type="protein sequence ID" value="RJG01825.1"/>
    <property type="molecule type" value="Genomic_DNA"/>
</dbReference>
<gene>
    <name evidence="3" type="ORF">D3878_09730</name>
</gene>
<sequence length="120" mass="13170">MKSALFPSTLLAIAFALLASAPAAQAGDRSGVNWSISVGAGPAVVYAPPPVVYSYPQPVYVQPQPVYVEQPPVIVYGAPGYVTYSQPYYVERPRHRHHHHDRGHNDGNARQGAWGYRDRD</sequence>
<evidence type="ECO:0008006" key="5">
    <source>
        <dbReference type="Google" id="ProtNLM"/>
    </source>
</evidence>
<evidence type="ECO:0000256" key="1">
    <source>
        <dbReference type="SAM" id="MobiDB-lite"/>
    </source>
</evidence>
<dbReference type="AlphaFoldDB" id="A0A3A3G2E2"/>
<evidence type="ECO:0000313" key="3">
    <source>
        <dbReference type="EMBL" id="RJG01825.1"/>
    </source>
</evidence>
<feature type="signal peptide" evidence="2">
    <location>
        <begin position="1"/>
        <end position="26"/>
    </location>
</feature>
<reference evidence="4" key="1">
    <citation type="submission" date="2018-09" db="EMBL/GenBank/DDBJ databases">
        <authorList>
            <person name="Zhu H."/>
        </authorList>
    </citation>
    <scope>NUCLEOTIDE SEQUENCE [LARGE SCALE GENOMIC DNA]</scope>
    <source>
        <strain evidence="4">K1S02-23</strain>
    </source>
</reference>